<organism evidence="1 2">
    <name type="scientific">Agitococcus lubricus</name>
    <dbReference type="NCBI Taxonomy" id="1077255"/>
    <lineage>
        <taxon>Bacteria</taxon>
        <taxon>Pseudomonadati</taxon>
        <taxon>Pseudomonadota</taxon>
        <taxon>Gammaproteobacteria</taxon>
        <taxon>Moraxellales</taxon>
        <taxon>Moraxellaceae</taxon>
        <taxon>Agitococcus</taxon>
    </lineage>
</organism>
<protein>
    <submittedName>
        <fullName evidence="1">Uncharacterized protein (DUF4415 family)</fullName>
    </submittedName>
</protein>
<dbReference type="AlphaFoldDB" id="A0A2T5J335"/>
<dbReference type="InterPro" id="IPR025528">
    <property type="entry name" value="BrnA_antitoxin"/>
</dbReference>
<dbReference type="Proteomes" id="UP000244223">
    <property type="component" value="Unassembled WGS sequence"/>
</dbReference>
<gene>
    <name evidence="1" type="ORF">C8N29_101102</name>
</gene>
<sequence>MKQISTIKTSDEDMDEYPEITQADFDRASYKVAGQVVNKEVWQQAVQTKLKKTKINITLDPDIVAYFKDKAGGRGYQTLINATLREAMNHHTLEDTLRKVLREELRHV</sequence>
<keyword evidence="2" id="KW-1185">Reference proteome</keyword>
<accession>A0A2T5J335</accession>
<evidence type="ECO:0000313" key="1">
    <source>
        <dbReference type="EMBL" id="PTQ91030.1"/>
    </source>
</evidence>
<dbReference type="RefSeq" id="WP_107864059.1">
    <property type="nucleotide sequence ID" value="NZ_QAON01000001.1"/>
</dbReference>
<dbReference type="EMBL" id="QAON01000001">
    <property type="protein sequence ID" value="PTQ91030.1"/>
    <property type="molecule type" value="Genomic_DNA"/>
</dbReference>
<proteinExistence type="predicted"/>
<evidence type="ECO:0000313" key="2">
    <source>
        <dbReference type="Proteomes" id="UP000244223"/>
    </source>
</evidence>
<name>A0A2T5J335_9GAMM</name>
<comment type="caution">
    <text evidence="1">The sequence shown here is derived from an EMBL/GenBank/DDBJ whole genome shotgun (WGS) entry which is preliminary data.</text>
</comment>
<dbReference type="OrthoDB" id="9796641at2"/>
<reference evidence="1 2" key="1">
    <citation type="submission" date="2018-04" db="EMBL/GenBank/DDBJ databases">
        <title>Genomic Encyclopedia of Archaeal and Bacterial Type Strains, Phase II (KMG-II): from individual species to whole genera.</title>
        <authorList>
            <person name="Goeker M."/>
        </authorList>
    </citation>
    <scope>NUCLEOTIDE SEQUENCE [LARGE SCALE GENOMIC DNA]</scope>
    <source>
        <strain evidence="1 2">DSM 5822</strain>
    </source>
</reference>
<dbReference type="Pfam" id="PF14384">
    <property type="entry name" value="BrnA_antitoxin"/>
    <property type="match status" value="1"/>
</dbReference>